<feature type="region of interest" description="Disordered" evidence="1">
    <location>
        <begin position="183"/>
        <end position="221"/>
    </location>
</feature>
<sequence length="221" mass="24052">MGKKIRRPYHFLRTEDGSRYKCMLCSTSWLHASAAAAHEDTGRHTALVRLQLEEDSEVEDVPRASSPLSVPLASDDPNISFVLPRGCSPLPTEELDPDHGTHPSPELRQLRTYAGPALPEDDEDYIYDDWGGVMGTMMEKRPEEEEDAEDAEAWDCPAAGIGFEGGGDPEGIGMVNVEVEVEEPPSDILQPTSDDAVPDGICVGGQKSYAPWPSKEVSAAM</sequence>
<dbReference type="Proteomes" id="UP000256964">
    <property type="component" value="Unassembled WGS sequence"/>
</dbReference>
<dbReference type="AlphaFoldDB" id="A0A371CST2"/>
<dbReference type="InterPro" id="IPR013087">
    <property type="entry name" value="Znf_C2H2_type"/>
</dbReference>
<evidence type="ECO:0000313" key="4">
    <source>
        <dbReference type="Proteomes" id="UP000256964"/>
    </source>
</evidence>
<accession>A0A371CST2</accession>
<dbReference type="EMBL" id="KZ857466">
    <property type="protein sequence ID" value="RDX43343.1"/>
    <property type="molecule type" value="Genomic_DNA"/>
</dbReference>
<evidence type="ECO:0000256" key="1">
    <source>
        <dbReference type="SAM" id="MobiDB-lite"/>
    </source>
</evidence>
<feature type="domain" description="C2H2-type" evidence="2">
    <location>
        <begin position="22"/>
        <end position="44"/>
    </location>
</feature>
<name>A0A371CST2_9APHY</name>
<proteinExistence type="predicted"/>
<evidence type="ECO:0000259" key="2">
    <source>
        <dbReference type="PROSITE" id="PS00028"/>
    </source>
</evidence>
<reference evidence="3 4" key="1">
    <citation type="journal article" date="2018" name="Biotechnol. Biofuels">
        <title>Integrative visual omics of the white-rot fungus Polyporus brumalis exposes the biotechnological potential of its oxidative enzymes for delignifying raw plant biomass.</title>
        <authorList>
            <person name="Miyauchi S."/>
            <person name="Rancon A."/>
            <person name="Drula E."/>
            <person name="Hage H."/>
            <person name="Chaduli D."/>
            <person name="Favel A."/>
            <person name="Grisel S."/>
            <person name="Henrissat B."/>
            <person name="Herpoel-Gimbert I."/>
            <person name="Ruiz-Duenas F.J."/>
            <person name="Chevret D."/>
            <person name="Hainaut M."/>
            <person name="Lin J."/>
            <person name="Wang M."/>
            <person name="Pangilinan J."/>
            <person name="Lipzen A."/>
            <person name="Lesage-Meessen L."/>
            <person name="Navarro D."/>
            <person name="Riley R."/>
            <person name="Grigoriev I.V."/>
            <person name="Zhou S."/>
            <person name="Raouche S."/>
            <person name="Rosso M.N."/>
        </authorList>
    </citation>
    <scope>NUCLEOTIDE SEQUENCE [LARGE SCALE GENOMIC DNA]</scope>
    <source>
        <strain evidence="3 4">BRFM 1820</strain>
    </source>
</reference>
<evidence type="ECO:0000313" key="3">
    <source>
        <dbReference type="EMBL" id="RDX43343.1"/>
    </source>
</evidence>
<gene>
    <name evidence="3" type="ORF">OH76DRAFT_1206036</name>
</gene>
<organism evidence="3 4">
    <name type="scientific">Lentinus brumalis</name>
    <dbReference type="NCBI Taxonomy" id="2498619"/>
    <lineage>
        <taxon>Eukaryota</taxon>
        <taxon>Fungi</taxon>
        <taxon>Dikarya</taxon>
        <taxon>Basidiomycota</taxon>
        <taxon>Agaricomycotina</taxon>
        <taxon>Agaricomycetes</taxon>
        <taxon>Polyporales</taxon>
        <taxon>Polyporaceae</taxon>
        <taxon>Lentinus</taxon>
    </lineage>
</organism>
<feature type="region of interest" description="Disordered" evidence="1">
    <location>
        <begin position="86"/>
        <end position="107"/>
    </location>
</feature>
<protein>
    <recommendedName>
        <fullName evidence="2">C2H2-type domain-containing protein</fullName>
    </recommendedName>
</protein>
<keyword evidence="4" id="KW-1185">Reference proteome</keyword>
<dbReference type="PROSITE" id="PS00028">
    <property type="entry name" value="ZINC_FINGER_C2H2_1"/>
    <property type="match status" value="1"/>
</dbReference>